<reference evidence="1 2" key="1">
    <citation type="submission" date="2019-06" db="EMBL/GenBank/DDBJ databases">
        <title>The genome of Shewanella sp. SM1901.</title>
        <authorList>
            <person name="Cha Q."/>
        </authorList>
    </citation>
    <scope>NUCLEOTIDE SEQUENCE [LARGE SCALE GENOMIC DNA]</scope>
    <source>
        <strain evidence="1 2">SM1901</strain>
    </source>
</reference>
<dbReference type="Proteomes" id="UP000319809">
    <property type="component" value="Chromosome"/>
</dbReference>
<sequence>MRKTDKKIDNQLRQGLTLVCDHSIEVYPGFAWITHKVDYTAFPKSLRIVCVFDTELQLRQFNQENHKTTLLNLIKRTLSQFGIDLKDISQHVSFDTETACEQQHNGNWALRLSGSSHSIK</sequence>
<name>A0A4Y5YDY7_9GAMM</name>
<evidence type="ECO:0000313" key="2">
    <source>
        <dbReference type="Proteomes" id="UP000319809"/>
    </source>
</evidence>
<evidence type="ECO:0000313" key="1">
    <source>
        <dbReference type="EMBL" id="QDE31000.1"/>
    </source>
</evidence>
<accession>A0A4Y5YDY7</accession>
<dbReference type="RefSeq" id="WP_140234007.1">
    <property type="nucleotide sequence ID" value="NZ_CP041036.1"/>
</dbReference>
<gene>
    <name evidence="1" type="ORF">FH971_08490</name>
</gene>
<dbReference type="EMBL" id="CP041036">
    <property type="protein sequence ID" value="QDE31000.1"/>
    <property type="molecule type" value="Genomic_DNA"/>
</dbReference>
<dbReference type="AlphaFoldDB" id="A0A4Y5YDY7"/>
<keyword evidence="2" id="KW-1185">Reference proteome</keyword>
<proteinExistence type="predicted"/>
<protein>
    <submittedName>
        <fullName evidence="1">Fis family transcriptional regulator</fullName>
    </submittedName>
</protein>
<organism evidence="1 2">
    <name type="scientific">Shewanella polaris</name>
    <dbReference type="NCBI Taxonomy" id="2588449"/>
    <lineage>
        <taxon>Bacteria</taxon>
        <taxon>Pseudomonadati</taxon>
        <taxon>Pseudomonadota</taxon>
        <taxon>Gammaproteobacteria</taxon>
        <taxon>Alteromonadales</taxon>
        <taxon>Shewanellaceae</taxon>
        <taxon>Shewanella</taxon>
    </lineage>
</organism>
<dbReference type="KEGG" id="spol:FH971_08490"/>